<protein>
    <submittedName>
        <fullName evidence="1">Uncharacterized protein</fullName>
    </submittedName>
</protein>
<dbReference type="AlphaFoldDB" id="A0AAN6W9N9"/>
<sequence length="78" mass="9024">MCIKILILTVCICPHRDDLSLCSHAVNLRLSPFEIFEEPLTAQGWTTRLPTVLQGHVDWKFSEGQTQWEHCPAYKTRN</sequence>
<accession>A0AAN6W9N9</accession>
<name>A0AAN6W9N9_9PEZI</name>
<comment type="caution">
    <text evidence="1">The sequence shown here is derived from an EMBL/GenBank/DDBJ whole genome shotgun (WGS) entry which is preliminary data.</text>
</comment>
<evidence type="ECO:0000313" key="1">
    <source>
        <dbReference type="EMBL" id="KAK4176622.1"/>
    </source>
</evidence>
<keyword evidence="2" id="KW-1185">Reference proteome</keyword>
<gene>
    <name evidence="1" type="ORF">QBC36DRAFT_187114</name>
</gene>
<reference evidence="1" key="1">
    <citation type="journal article" date="2023" name="Mol. Phylogenet. Evol.">
        <title>Genome-scale phylogeny and comparative genomics of the fungal order Sordariales.</title>
        <authorList>
            <person name="Hensen N."/>
            <person name="Bonometti L."/>
            <person name="Westerberg I."/>
            <person name="Brannstrom I.O."/>
            <person name="Guillou S."/>
            <person name="Cros-Aarteil S."/>
            <person name="Calhoun S."/>
            <person name="Haridas S."/>
            <person name="Kuo A."/>
            <person name="Mondo S."/>
            <person name="Pangilinan J."/>
            <person name="Riley R."/>
            <person name="LaButti K."/>
            <person name="Andreopoulos B."/>
            <person name="Lipzen A."/>
            <person name="Chen C."/>
            <person name="Yan M."/>
            <person name="Daum C."/>
            <person name="Ng V."/>
            <person name="Clum A."/>
            <person name="Steindorff A."/>
            <person name="Ohm R.A."/>
            <person name="Martin F."/>
            <person name="Silar P."/>
            <person name="Natvig D.O."/>
            <person name="Lalanne C."/>
            <person name="Gautier V."/>
            <person name="Ament-Velasquez S.L."/>
            <person name="Kruys A."/>
            <person name="Hutchinson M.I."/>
            <person name="Powell A.J."/>
            <person name="Barry K."/>
            <person name="Miller A.N."/>
            <person name="Grigoriev I.V."/>
            <person name="Debuchy R."/>
            <person name="Gladieux P."/>
            <person name="Hiltunen Thoren M."/>
            <person name="Johannesson H."/>
        </authorList>
    </citation>
    <scope>NUCLEOTIDE SEQUENCE</scope>
    <source>
        <strain evidence="1">CBS 892.96</strain>
    </source>
</reference>
<organism evidence="1 2">
    <name type="scientific">Triangularia setosa</name>
    <dbReference type="NCBI Taxonomy" id="2587417"/>
    <lineage>
        <taxon>Eukaryota</taxon>
        <taxon>Fungi</taxon>
        <taxon>Dikarya</taxon>
        <taxon>Ascomycota</taxon>
        <taxon>Pezizomycotina</taxon>
        <taxon>Sordariomycetes</taxon>
        <taxon>Sordariomycetidae</taxon>
        <taxon>Sordariales</taxon>
        <taxon>Podosporaceae</taxon>
        <taxon>Triangularia</taxon>
    </lineage>
</organism>
<reference evidence="1" key="2">
    <citation type="submission" date="2023-05" db="EMBL/GenBank/DDBJ databases">
        <authorList>
            <consortium name="Lawrence Berkeley National Laboratory"/>
            <person name="Steindorff A."/>
            <person name="Hensen N."/>
            <person name="Bonometti L."/>
            <person name="Westerberg I."/>
            <person name="Brannstrom I.O."/>
            <person name="Guillou S."/>
            <person name="Cros-Aarteil S."/>
            <person name="Calhoun S."/>
            <person name="Haridas S."/>
            <person name="Kuo A."/>
            <person name="Mondo S."/>
            <person name="Pangilinan J."/>
            <person name="Riley R."/>
            <person name="Labutti K."/>
            <person name="Andreopoulos B."/>
            <person name="Lipzen A."/>
            <person name="Chen C."/>
            <person name="Yanf M."/>
            <person name="Daum C."/>
            <person name="Ng V."/>
            <person name="Clum A."/>
            <person name="Ohm R."/>
            <person name="Martin F."/>
            <person name="Silar P."/>
            <person name="Natvig D."/>
            <person name="Lalanne C."/>
            <person name="Gautier V."/>
            <person name="Ament-Velasquez S.L."/>
            <person name="Kruys A."/>
            <person name="Hutchinson M.I."/>
            <person name="Powell A.J."/>
            <person name="Barry K."/>
            <person name="Miller A.N."/>
            <person name="Grigoriev I.V."/>
            <person name="Debuchy R."/>
            <person name="Gladieux P."/>
            <person name="Thoren M.H."/>
            <person name="Johannesson H."/>
        </authorList>
    </citation>
    <scope>NUCLEOTIDE SEQUENCE</scope>
    <source>
        <strain evidence="1">CBS 892.96</strain>
    </source>
</reference>
<proteinExistence type="predicted"/>
<dbReference type="Proteomes" id="UP001302321">
    <property type="component" value="Unassembled WGS sequence"/>
</dbReference>
<evidence type="ECO:0000313" key="2">
    <source>
        <dbReference type="Proteomes" id="UP001302321"/>
    </source>
</evidence>
<feature type="non-terminal residue" evidence="1">
    <location>
        <position position="78"/>
    </location>
</feature>
<dbReference type="EMBL" id="MU866191">
    <property type="protein sequence ID" value="KAK4176622.1"/>
    <property type="molecule type" value="Genomic_DNA"/>
</dbReference>